<evidence type="ECO:0000256" key="5">
    <source>
        <dbReference type="ARBA" id="ARBA00023012"/>
    </source>
</evidence>
<dbReference type="EC" id="2.7.13.3" evidence="2"/>
<evidence type="ECO:0000256" key="4">
    <source>
        <dbReference type="ARBA" id="ARBA00022777"/>
    </source>
</evidence>
<feature type="transmembrane region" description="Helical" evidence="7">
    <location>
        <begin position="21"/>
        <end position="38"/>
    </location>
</feature>
<evidence type="ECO:0000313" key="9">
    <source>
        <dbReference type="EMBL" id="MFB9108571.1"/>
    </source>
</evidence>
<dbReference type="Proteomes" id="UP001589562">
    <property type="component" value="Unassembled WGS sequence"/>
</dbReference>
<dbReference type="SUPFAM" id="SSF48452">
    <property type="entry name" value="TPR-like"/>
    <property type="match status" value="2"/>
</dbReference>
<dbReference type="Pfam" id="PF02518">
    <property type="entry name" value="HATPase_c"/>
    <property type="match status" value="1"/>
</dbReference>
<dbReference type="InterPro" id="IPR003594">
    <property type="entry name" value="HATPase_dom"/>
</dbReference>
<feature type="coiled-coil region" evidence="6">
    <location>
        <begin position="286"/>
        <end position="327"/>
    </location>
</feature>
<gene>
    <name evidence="9" type="ORF">ACFFVK_08270</name>
</gene>
<accession>A0ABV5H9Z8</accession>
<keyword evidence="10" id="KW-1185">Reference proteome</keyword>
<dbReference type="Gene3D" id="3.30.565.10">
    <property type="entry name" value="Histidine kinase-like ATPase, C-terminal domain"/>
    <property type="match status" value="1"/>
</dbReference>
<reference evidence="9 10" key="1">
    <citation type="submission" date="2024-09" db="EMBL/GenBank/DDBJ databases">
        <authorList>
            <person name="Sun Q."/>
            <person name="Mori K."/>
        </authorList>
    </citation>
    <scope>NUCLEOTIDE SEQUENCE [LARGE SCALE GENOMIC DNA]</scope>
    <source>
        <strain evidence="9 10">CECT 8365</strain>
    </source>
</reference>
<dbReference type="Gene3D" id="1.25.40.10">
    <property type="entry name" value="Tetratricopeptide repeat domain"/>
    <property type="match status" value="1"/>
</dbReference>
<dbReference type="CDD" id="cd16917">
    <property type="entry name" value="HATPase_UhpB-NarQ-NarX-like"/>
    <property type="match status" value="1"/>
</dbReference>
<comment type="caution">
    <text evidence="9">The sequence shown here is derived from an EMBL/GenBank/DDBJ whole genome shotgun (WGS) entry which is preliminary data.</text>
</comment>
<evidence type="ECO:0000259" key="8">
    <source>
        <dbReference type="PROSITE" id="PS50109"/>
    </source>
</evidence>
<organism evidence="9 10">
    <name type="scientific">Flavobacterium gyeonganense</name>
    <dbReference type="NCBI Taxonomy" id="1310418"/>
    <lineage>
        <taxon>Bacteria</taxon>
        <taxon>Pseudomonadati</taxon>
        <taxon>Bacteroidota</taxon>
        <taxon>Flavobacteriia</taxon>
        <taxon>Flavobacteriales</taxon>
        <taxon>Flavobacteriaceae</taxon>
        <taxon>Flavobacterium</taxon>
    </lineage>
</organism>
<keyword evidence="6" id="KW-0175">Coiled coil</keyword>
<dbReference type="RefSeq" id="WP_379680156.1">
    <property type="nucleotide sequence ID" value="NZ_JBHMFE010000013.1"/>
</dbReference>
<keyword evidence="5" id="KW-0902">Two-component regulatory system</keyword>
<name>A0ABV5H9Z8_9FLAO</name>
<evidence type="ECO:0000256" key="3">
    <source>
        <dbReference type="ARBA" id="ARBA00022679"/>
    </source>
</evidence>
<dbReference type="SMART" id="SM00387">
    <property type="entry name" value="HATPase_c"/>
    <property type="match status" value="1"/>
</dbReference>
<feature type="transmembrane region" description="Helical" evidence="7">
    <location>
        <begin position="331"/>
        <end position="350"/>
    </location>
</feature>
<evidence type="ECO:0000313" key="10">
    <source>
        <dbReference type="Proteomes" id="UP001589562"/>
    </source>
</evidence>
<dbReference type="InterPro" id="IPR011990">
    <property type="entry name" value="TPR-like_helical_dom_sf"/>
</dbReference>
<keyword evidence="9" id="KW-0067">ATP-binding</keyword>
<protein>
    <recommendedName>
        <fullName evidence="2">histidine kinase</fullName>
        <ecNumber evidence="2">2.7.13.3</ecNumber>
    </recommendedName>
</protein>
<dbReference type="GO" id="GO:0005524">
    <property type="term" value="F:ATP binding"/>
    <property type="evidence" value="ECO:0007669"/>
    <property type="project" value="UniProtKB-KW"/>
</dbReference>
<dbReference type="InterPro" id="IPR050482">
    <property type="entry name" value="Sensor_HK_TwoCompSys"/>
</dbReference>
<feature type="domain" description="Histidine kinase" evidence="8">
    <location>
        <begin position="488"/>
        <end position="580"/>
    </location>
</feature>
<evidence type="ECO:0000256" key="2">
    <source>
        <dbReference type="ARBA" id="ARBA00012438"/>
    </source>
</evidence>
<proteinExistence type="predicted"/>
<keyword evidence="7" id="KW-0812">Transmembrane</keyword>
<keyword evidence="7" id="KW-0472">Membrane</keyword>
<dbReference type="PANTHER" id="PTHR24421">
    <property type="entry name" value="NITRATE/NITRITE SENSOR PROTEIN NARX-RELATED"/>
    <property type="match status" value="1"/>
</dbReference>
<evidence type="ECO:0000256" key="7">
    <source>
        <dbReference type="SAM" id="Phobius"/>
    </source>
</evidence>
<dbReference type="SUPFAM" id="SSF55874">
    <property type="entry name" value="ATPase domain of HSP90 chaperone/DNA topoisomerase II/histidine kinase"/>
    <property type="match status" value="1"/>
</dbReference>
<dbReference type="PROSITE" id="PS50109">
    <property type="entry name" value="HIS_KIN"/>
    <property type="match status" value="1"/>
</dbReference>
<evidence type="ECO:0000256" key="1">
    <source>
        <dbReference type="ARBA" id="ARBA00000085"/>
    </source>
</evidence>
<dbReference type="EMBL" id="JBHMFE010000013">
    <property type="protein sequence ID" value="MFB9108571.1"/>
    <property type="molecule type" value="Genomic_DNA"/>
</dbReference>
<keyword evidence="4" id="KW-0418">Kinase</keyword>
<keyword evidence="3" id="KW-0808">Transferase</keyword>
<dbReference type="PANTHER" id="PTHR24421:SF10">
    <property type="entry name" value="NITRATE_NITRITE SENSOR PROTEIN NARQ"/>
    <property type="match status" value="1"/>
</dbReference>
<dbReference type="InterPro" id="IPR036890">
    <property type="entry name" value="HATPase_C_sf"/>
</dbReference>
<sequence>MKQNVVKQTTQIILLQMHQTRVIFLSLILLICFSNNFYSQNKILSKNEIEKLVTDATKNWKIHDYEKSLRQSRTALKNAIVINDNYLIARCYNLIGVNFDDLLMLDKAYPFYIKALYYIDKTENNILKSKIHNNLANICFFEKKQYNQGIFHYKKALEYSNKASDKAKIYLRKLNITWAYFEVGNFKESLEYFKYINEFKQHGDKSTQVAFNMLNGIYYDHKNDTVKANFYFSKAIALGNKSDEKFDLSIAHQKYASFLFKNKNYKKAYENIIEFNRITNEIADLAKQKKTKLAGVNLELDEFKREVDKIEAEYKKKQQILQREQSRHKKVFSIIVVLFLIITILFYFFYQNTKLKQKNRIKNIQNKIHQNIINASIDGQESERKRVALFLHDTISASLSSAGMHLNVFLSQNSTVPDEIIKTKFILDETHDKVRDLSHDLLPTLLVRFGLLYALDDLCEKYSNSTLHFEYQNTISSKKRYAEKFETRLYFIISELLNNIIKHSKATRAEVSLSETENHKHLIIKITDNGKGFDINDFNFVEGFGLNQIKARINNLNGQFDVKSKINEGTSIKITVPLDD</sequence>
<keyword evidence="9" id="KW-0547">Nucleotide-binding</keyword>
<keyword evidence="7" id="KW-1133">Transmembrane helix</keyword>
<comment type="catalytic activity">
    <reaction evidence="1">
        <text>ATP + protein L-histidine = ADP + protein N-phospho-L-histidine.</text>
        <dbReference type="EC" id="2.7.13.3"/>
    </reaction>
</comment>
<evidence type="ECO:0000256" key="6">
    <source>
        <dbReference type="SAM" id="Coils"/>
    </source>
</evidence>
<dbReference type="InterPro" id="IPR005467">
    <property type="entry name" value="His_kinase_dom"/>
</dbReference>